<evidence type="ECO:0000313" key="2">
    <source>
        <dbReference type="EMBL" id="AZQ93719.1"/>
    </source>
</evidence>
<name>A0A3Q9GDX6_MORCA</name>
<proteinExistence type="predicted"/>
<accession>A0A3Q9GDX6</accession>
<dbReference type="AlphaFoldDB" id="A0A3Q9GDX6"/>
<dbReference type="InterPro" id="IPR058915">
    <property type="entry name" value="AcrVA2-like"/>
</dbReference>
<dbReference type="Proteomes" id="UP000280228">
    <property type="component" value="Chromosome"/>
</dbReference>
<dbReference type="EMBL" id="CP034662">
    <property type="protein sequence ID" value="AZQ93719.1"/>
    <property type="molecule type" value="Genomic_DNA"/>
</dbReference>
<dbReference type="CDD" id="cd22987">
    <property type="entry name" value="AcrVA2-like"/>
    <property type="match status" value="1"/>
</dbReference>
<reference evidence="2 4" key="1">
    <citation type="submission" date="2018-12" db="EMBL/GenBank/DDBJ databases">
        <title>Persistence of Moraxella catarrhalis in Chronic Obstructive Pulmonary Disease and Regulation of the Hag/MID Adhesin.</title>
        <authorList>
            <person name="Murphy T."/>
            <person name="Zhao X."/>
            <person name="Vyas G."/>
            <person name="Aluvathingal J."/>
            <person name="Nadendla S."/>
            <person name="Tallon L."/>
            <person name="Tettelin H."/>
        </authorList>
    </citation>
    <scope>NUCLEOTIDE SEQUENCE [LARGE SCALE GENOMIC DNA]</scope>
    <source>
        <strain evidence="2 4">46P58B1</strain>
    </source>
</reference>
<feature type="region of interest" description="Disordered" evidence="1">
    <location>
        <begin position="277"/>
        <end position="300"/>
    </location>
</feature>
<evidence type="ECO:0000313" key="3">
    <source>
        <dbReference type="EMBL" id="AZQ94284.1"/>
    </source>
</evidence>
<evidence type="ECO:0000313" key="4">
    <source>
        <dbReference type="Proteomes" id="UP000280228"/>
    </source>
</evidence>
<dbReference type="Pfam" id="PF26125">
    <property type="entry name" value="AcrVA2-like"/>
    <property type="match status" value="1"/>
</dbReference>
<sequence length="322" mass="37056">MHHTIARMQKFNKEFTNAKACYKKMQQAYLASKNKFAFFPVQHASLLDMSTAIAYEQTRSDPFSEKGVNALKTLNQLYLFGTWRYTLGIYRLDSEIIKDSKAIPDDTPTSIFLNLPEWCVYLDIDSAKIAITQDNKTRHIKGFWAVYDLIEYNSKPQKAINFIIDTDSDDDIYLPLTLILDDDMTVVQSLSYADNKIGDGGSNELIKVLLPYLLWLCVAEPEIMHKGEPVSRANLDKPKYQTNKKTGVFIPPSEPFIYEVGSRLGGEIRHYQEQIEQGKHRQTSKKRPHIRRGHWHGHWHGTGQAKEFKIKWQPAIFVNSGV</sequence>
<gene>
    <name evidence="3" type="ORF">EJK53_1537</name>
    <name evidence="2" type="ORF">EJK53_1588</name>
</gene>
<dbReference type="RefSeq" id="WP_126705107.1">
    <property type="nucleotide sequence ID" value="NZ_CP034662.1"/>
</dbReference>
<evidence type="ECO:0000256" key="1">
    <source>
        <dbReference type="SAM" id="MobiDB-lite"/>
    </source>
</evidence>
<organism evidence="2 4">
    <name type="scientific">Moraxella catarrhalis</name>
    <name type="common">Branhamella catarrhalis</name>
    <dbReference type="NCBI Taxonomy" id="480"/>
    <lineage>
        <taxon>Bacteria</taxon>
        <taxon>Pseudomonadati</taxon>
        <taxon>Pseudomonadota</taxon>
        <taxon>Gammaproteobacteria</taxon>
        <taxon>Moraxellales</taxon>
        <taxon>Moraxellaceae</taxon>
        <taxon>Moraxella</taxon>
    </lineage>
</organism>
<protein>
    <submittedName>
        <fullName evidence="2">Uncharacterized protein</fullName>
    </submittedName>
</protein>
<dbReference type="EMBL" id="CP034662">
    <property type="protein sequence ID" value="AZQ94284.1"/>
    <property type="molecule type" value="Genomic_DNA"/>
</dbReference>
<feature type="compositionally biased region" description="Basic residues" evidence="1">
    <location>
        <begin position="280"/>
        <end position="299"/>
    </location>
</feature>